<reference evidence="9" key="1">
    <citation type="submission" date="2011-08" db="EMBL/GenBank/DDBJ databases">
        <title>Complete sequence of chromosome of Streptomyces violaceusniger Tu 4113.</title>
        <authorList>
            <consortium name="US DOE Joint Genome Institute"/>
            <person name="Lucas S."/>
            <person name="Han J."/>
            <person name="Lapidus A."/>
            <person name="Cheng J.-F."/>
            <person name="Goodwin L."/>
            <person name="Pitluck S."/>
            <person name="Peters L."/>
            <person name="Ivanova N."/>
            <person name="Daligault H."/>
            <person name="Detter J.C."/>
            <person name="Han C."/>
            <person name="Tapia R."/>
            <person name="Land M."/>
            <person name="Hauser L."/>
            <person name="Kyrpides N."/>
            <person name="Ivanova N."/>
            <person name="Pagani I."/>
            <person name="Hagen A."/>
            <person name="Katz L."/>
            <person name="Fiedler H.-P."/>
            <person name="Keasling J."/>
            <person name="Fortman J."/>
            <person name="Woyke T."/>
        </authorList>
    </citation>
    <scope>NUCLEOTIDE SEQUENCE [LARGE SCALE GENOMIC DNA]</scope>
    <source>
        <strain evidence="9">Tu 4113</strain>
    </source>
</reference>
<dbReference type="SMART" id="SM01043">
    <property type="entry name" value="BTAD"/>
    <property type="match status" value="1"/>
</dbReference>
<evidence type="ECO:0000259" key="8">
    <source>
        <dbReference type="PROSITE" id="PS51755"/>
    </source>
</evidence>
<evidence type="ECO:0000256" key="1">
    <source>
        <dbReference type="ARBA" id="ARBA00005820"/>
    </source>
</evidence>
<dbReference type="KEGG" id="svl:Strvi_6563"/>
<dbReference type="Pfam" id="PF03704">
    <property type="entry name" value="BTAD"/>
    <property type="match status" value="1"/>
</dbReference>
<feature type="DNA-binding region" description="OmpR/PhoB-type" evidence="6">
    <location>
        <begin position="1"/>
        <end position="100"/>
    </location>
</feature>
<protein>
    <submittedName>
        <fullName evidence="9">Transcriptional regulator, SARP family</fullName>
    </submittedName>
</protein>
<dbReference type="AlphaFoldDB" id="G2P0G6"/>
<evidence type="ECO:0000256" key="5">
    <source>
        <dbReference type="ARBA" id="ARBA00023163"/>
    </source>
</evidence>
<name>G2P0G6_STRV4</name>
<dbReference type="Gene3D" id="1.10.10.10">
    <property type="entry name" value="Winged helix-like DNA-binding domain superfamily/Winged helix DNA-binding domain"/>
    <property type="match status" value="1"/>
</dbReference>
<dbReference type="InterPro" id="IPR001867">
    <property type="entry name" value="OmpR/PhoB-type_DNA-bd"/>
</dbReference>
<dbReference type="InterPro" id="IPR036388">
    <property type="entry name" value="WH-like_DNA-bd_sf"/>
</dbReference>
<evidence type="ECO:0000256" key="2">
    <source>
        <dbReference type="ARBA" id="ARBA00023012"/>
    </source>
</evidence>
<dbReference type="PANTHER" id="PTHR35807:SF1">
    <property type="entry name" value="TRANSCRIPTIONAL REGULATOR REDD"/>
    <property type="match status" value="1"/>
</dbReference>
<dbReference type="SUPFAM" id="SSF46894">
    <property type="entry name" value="C-terminal effector domain of the bipartite response regulators"/>
    <property type="match status" value="1"/>
</dbReference>
<comment type="similarity">
    <text evidence="1">Belongs to the AfsR/DnrI/RedD regulatory family.</text>
</comment>
<evidence type="ECO:0000256" key="4">
    <source>
        <dbReference type="ARBA" id="ARBA00023125"/>
    </source>
</evidence>
<dbReference type="CDD" id="cd15831">
    <property type="entry name" value="BTAD"/>
    <property type="match status" value="1"/>
</dbReference>
<dbReference type="Gene3D" id="1.25.40.10">
    <property type="entry name" value="Tetratricopeptide repeat domain"/>
    <property type="match status" value="1"/>
</dbReference>
<dbReference type="InterPro" id="IPR005158">
    <property type="entry name" value="BTAD"/>
</dbReference>
<gene>
    <name evidence="9" type="ORF">Strvi_6563</name>
</gene>
<dbReference type="Proteomes" id="UP000008703">
    <property type="component" value="Chromosome"/>
</dbReference>
<dbReference type="RefSeq" id="WP_014059443.1">
    <property type="nucleotide sequence ID" value="NC_015957.1"/>
</dbReference>
<feature type="domain" description="OmpR/PhoB-type" evidence="8">
    <location>
        <begin position="1"/>
        <end position="100"/>
    </location>
</feature>
<keyword evidence="4 6" id="KW-0238">DNA-binding</keyword>
<keyword evidence="5" id="KW-0804">Transcription</keyword>
<accession>G2P0G6</accession>
<dbReference type="GO" id="GO:0006355">
    <property type="term" value="P:regulation of DNA-templated transcription"/>
    <property type="evidence" value="ECO:0007669"/>
    <property type="project" value="InterPro"/>
</dbReference>
<dbReference type="InterPro" id="IPR016032">
    <property type="entry name" value="Sig_transdc_resp-reg_C-effctor"/>
</dbReference>
<dbReference type="HOGENOM" id="CLU_004665_0_1_11"/>
<evidence type="ECO:0000256" key="3">
    <source>
        <dbReference type="ARBA" id="ARBA00023015"/>
    </source>
</evidence>
<organism evidence="9 10">
    <name type="scientific">Streptomyces violaceusniger (strain Tu 4113)</name>
    <dbReference type="NCBI Taxonomy" id="653045"/>
    <lineage>
        <taxon>Bacteria</taxon>
        <taxon>Bacillati</taxon>
        <taxon>Actinomycetota</taxon>
        <taxon>Actinomycetes</taxon>
        <taxon>Kitasatosporales</taxon>
        <taxon>Streptomycetaceae</taxon>
        <taxon>Streptomyces</taxon>
        <taxon>Streptomyces violaceusniger group</taxon>
    </lineage>
</organism>
<dbReference type="GO" id="GO:0000160">
    <property type="term" value="P:phosphorelay signal transduction system"/>
    <property type="evidence" value="ECO:0007669"/>
    <property type="project" value="UniProtKB-KW"/>
</dbReference>
<dbReference type="PROSITE" id="PS51755">
    <property type="entry name" value="OMPR_PHOB"/>
    <property type="match status" value="1"/>
</dbReference>
<evidence type="ECO:0000256" key="7">
    <source>
        <dbReference type="SAM" id="MobiDB-lite"/>
    </source>
</evidence>
<dbReference type="GO" id="GO:0003677">
    <property type="term" value="F:DNA binding"/>
    <property type="evidence" value="ECO:0007669"/>
    <property type="project" value="UniProtKB-UniRule"/>
</dbReference>
<dbReference type="InterPro" id="IPR051677">
    <property type="entry name" value="AfsR-DnrI-RedD_regulator"/>
</dbReference>
<dbReference type="Pfam" id="PF00486">
    <property type="entry name" value="Trans_reg_C"/>
    <property type="match status" value="1"/>
</dbReference>
<sequence length="276" mass="30364">MDIGILGPLVVGANDREATPSAPKPRQLLALLAAHAGRVVPVDLMVDELWESTPPPSALTTVQTYIVLLRRLLAKSLQVSSAEVAREVLTYTGWGYQLAAGKGTHDASLFARYADLGRRALAAGDNSRASGALREALAFWRGPALADIRTGPHLLAHRVSLEEQRMGAVEQRIEADLRLGRHHELIGELSGLTVQHPLHENMHSLLMIALYRSGRPGQALETFQKLHQNLRNELGMEPSPNTRTVQQRILRRDSTMEADQQSKLFPQEIIPSRPTG</sequence>
<feature type="region of interest" description="Disordered" evidence="7">
    <location>
        <begin position="256"/>
        <end position="276"/>
    </location>
</feature>
<evidence type="ECO:0000313" key="9">
    <source>
        <dbReference type="EMBL" id="AEM85964.1"/>
    </source>
</evidence>
<proteinExistence type="inferred from homology"/>
<keyword evidence="3" id="KW-0805">Transcription regulation</keyword>
<dbReference type="SMART" id="SM00862">
    <property type="entry name" value="Trans_reg_C"/>
    <property type="match status" value="1"/>
</dbReference>
<evidence type="ECO:0000313" key="10">
    <source>
        <dbReference type="Proteomes" id="UP000008703"/>
    </source>
</evidence>
<dbReference type="eggNOG" id="COG3629">
    <property type="taxonomic scope" value="Bacteria"/>
</dbReference>
<dbReference type="InterPro" id="IPR011990">
    <property type="entry name" value="TPR-like_helical_dom_sf"/>
</dbReference>
<dbReference type="SUPFAM" id="SSF48452">
    <property type="entry name" value="TPR-like"/>
    <property type="match status" value="1"/>
</dbReference>
<keyword evidence="2" id="KW-0902">Two-component regulatory system</keyword>
<dbReference type="EMBL" id="CP002994">
    <property type="protein sequence ID" value="AEM85964.1"/>
    <property type="molecule type" value="Genomic_DNA"/>
</dbReference>
<dbReference type="PANTHER" id="PTHR35807">
    <property type="entry name" value="TRANSCRIPTIONAL REGULATOR REDD-RELATED"/>
    <property type="match status" value="1"/>
</dbReference>
<keyword evidence="10" id="KW-1185">Reference proteome</keyword>
<evidence type="ECO:0000256" key="6">
    <source>
        <dbReference type="PROSITE-ProRule" id="PRU01091"/>
    </source>
</evidence>